<dbReference type="EMBL" id="CACTIH010001835">
    <property type="protein sequence ID" value="CAA2965077.1"/>
    <property type="molecule type" value="Genomic_DNA"/>
</dbReference>
<proteinExistence type="predicted"/>
<keyword evidence="3" id="KW-1185">Reference proteome</keyword>
<comment type="caution">
    <text evidence="2">The sequence shown here is derived from an EMBL/GenBank/DDBJ whole genome shotgun (WGS) entry which is preliminary data.</text>
</comment>
<dbReference type="Gramene" id="OE9A027150T1">
    <property type="protein sequence ID" value="OE9A027150C1"/>
    <property type="gene ID" value="OE9A027150"/>
</dbReference>
<evidence type="ECO:0000256" key="1">
    <source>
        <dbReference type="SAM" id="MobiDB-lite"/>
    </source>
</evidence>
<sequence length="98" mass="10745">MLGYVDERVSKLGLTPAKAGSIHSSLLELSKPKNSIATNKEPTRPVFWNVSATVSGNDVINEIEEKAIKTKEEVEEELRKEAEPKLKKPNWAGGNSKG</sequence>
<dbReference type="AlphaFoldDB" id="A0A8S0QCJ0"/>
<name>A0A8S0QCJ0_OLEEU</name>
<dbReference type="Proteomes" id="UP000594638">
    <property type="component" value="Unassembled WGS sequence"/>
</dbReference>
<reference evidence="2 3" key="1">
    <citation type="submission" date="2019-12" db="EMBL/GenBank/DDBJ databases">
        <authorList>
            <person name="Alioto T."/>
            <person name="Alioto T."/>
            <person name="Gomez Garrido J."/>
        </authorList>
    </citation>
    <scope>NUCLEOTIDE SEQUENCE [LARGE SCALE GENOMIC DNA]</scope>
</reference>
<feature type="compositionally biased region" description="Basic and acidic residues" evidence="1">
    <location>
        <begin position="73"/>
        <end position="86"/>
    </location>
</feature>
<protein>
    <submittedName>
        <fullName evidence="2">Uncharacterized protein</fullName>
    </submittedName>
</protein>
<evidence type="ECO:0000313" key="3">
    <source>
        <dbReference type="Proteomes" id="UP000594638"/>
    </source>
</evidence>
<feature type="region of interest" description="Disordered" evidence="1">
    <location>
        <begin position="73"/>
        <end position="98"/>
    </location>
</feature>
<evidence type="ECO:0000313" key="2">
    <source>
        <dbReference type="EMBL" id="CAA2965077.1"/>
    </source>
</evidence>
<organism evidence="2 3">
    <name type="scientific">Olea europaea subsp. europaea</name>
    <dbReference type="NCBI Taxonomy" id="158383"/>
    <lineage>
        <taxon>Eukaryota</taxon>
        <taxon>Viridiplantae</taxon>
        <taxon>Streptophyta</taxon>
        <taxon>Embryophyta</taxon>
        <taxon>Tracheophyta</taxon>
        <taxon>Spermatophyta</taxon>
        <taxon>Magnoliopsida</taxon>
        <taxon>eudicotyledons</taxon>
        <taxon>Gunneridae</taxon>
        <taxon>Pentapetalae</taxon>
        <taxon>asterids</taxon>
        <taxon>lamiids</taxon>
        <taxon>Lamiales</taxon>
        <taxon>Oleaceae</taxon>
        <taxon>Oleeae</taxon>
        <taxon>Olea</taxon>
    </lineage>
</organism>
<dbReference type="OrthoDB" id="1703439at2759"/>
<gene>
    <name evidence="2" type="ORF">OLEA9_A027150</name>
</gene>
<accession>A0A8S0QCJ0</accession>